<reference evidence="3" key="1">
    <citation type="journal article" date="2023" name="Mol. Phylogenet. Evol.">
        <title>Genome-scale phylogeny and comparative genomics of the fungal order Sordariales.</title>
        <authorList>
            <person name="Hensen N."/>
            <person name="Bonometti L."/>
            <person name="Westerberg I."/>
            <person name="Brannstrom I.O."/>
            <person name="Guillou S."/>
            <person name="Cros-Aarteil S."/>
            <person name="Calhoun S."/>
            <person name="Haridas S."/>
            <person name="Kuo A."/>
            <person name="Mondo S."/>
            <person name="Pangilinan J."/>
            <person name="Riley R."/>
            <person name="LaButti K."/>
            <person name="Andreopoulos B."/>
            <person name="Lipzen A."/>
            <person name="Chen C."/>
            <person name="Yan M."/>
            <person name="Daum C."/>
            <person name="Ng V."/>
            <person name="Clum A."/>
            <person name="Steindorff A."/>
            <person name="Ohm R.A."/>
            <person name="Martin F."/>
            <person name="Silar P."/>
            <person name="Natvig D.O."/>
            <person name="Lalanne C."/>
            <person name="Gautier V."/>
            <person name="Ament-Velasquez S.L."/>
            <person name="Kruys A."/>
            <person name="Hutchinson M.I."/>
            <person name="Powell A.J."/>
            <person name="Barry K."/>
            <person name="Miller A.N."/>
            <person name="Grigoriev I.V."/>
            <person name="Debuchy R."/>
            <person name="Gladieux P."/>
            <person name="Hiltunen Thoren M."/>
            <person name="Johannesson H."/>
        </authorList>
    </citation>
    <scope>NUCLEOTIDE SEQUENCE</scope>
    <source>
        <strain evidence="3">CBS 232.78</strain>
    </source>
</reference>
<dbReference type="InterPro" id="IPR011051">
    <property type="entry name" value="RmlC_Cupin_sf"/>
</dbReference>
<proteinExistence type="predicted"/>
<feature type="region of interest" description="Disordered" evidence="1">
    <location>
        <begin position="1"/>
        <end position="25"/>
    </location>
</feature>
<gene>
    <name evidence="3" type="ORF">B0H63DRAFT_540945</name>
</gene>
<dbReference type="Proteomes" id="UP001285441">
    <property type="component" value="Unassembled WGS sequence"/>
</dbReference>
<comment type="caution">
    <text evidence="3">The sequence shown here is derived from an EMBL/GenBank/DDBJ whole genome shotgun (WGS) entry which is preliminary data.</text>
</comment>
<evidence type="ECO:0000313" key="4">
    <source>
        <dbReference type="Proteomes" id="UP001285441"/>
    </source>
</evidence>
<name>A0AAE0U179_9PEZI</name>
<feature type="domain" description="Cupin type-2" evidence="2">
    <location>
        <begin position="60"/>
        <end position="131"/>
    </location>
</feature>
<dbReference type="PANTHER" id="PTHR36440">
    <property type="entry name" value="PUTATIVE (AFU_ORTHOLOGUE AFUA_8G07350)-RELATED"/>
    <property type="match status" value="1"/>
</dbReference>
<evidence type="ECO:0000313" key="3">
    <source>
        <dbReference type="EMBL" id="KAK3386845.1"/>
    </source>
</evidence>
<dbReference type="Pfam" id="PF07883">
    <property type="entry name" value="Cupin_2"/>
    <property type="match status" value="1"/>
</dbReference>
<dbReference type="Gene3D" id="2.60.120.10">
    <property type="entry name" value="Jelly Rolls"/>
    <property type="match status" value="1"/>
</dbReference>
<feature type="compositionally biased region" description="Low complexity" evidence="1">
    <location>
        <begin position="9"/>
        <end position="22"/>
    </location>
</feature>
<organism evidence="3 4">
    <name type="scientific">Podospora didyma</name>
    <dbReference type="NCBI Taxonomy" id="330526"/>
    <lineage>
        <taxon>Eukaryota</taxon>
        <taxon>Fungi</taxon>
        <taxon>Dikarya</taxon>
        <taxon>Ascomycota</taxon>
        <taxon>Pezizomycotina</taxon>
        <taxon>Sordariomycetes</taxon>
        <taxon>Sordariomycetidae</taxon>
        <taxon>Sordariales</taxon>
        <taxon>Podosporaceae</taxon>
        <taxon>Podospora</taxon>
    </lineage>
</organism>
<reference evidence="3" key="2">
    <citation type="submission" date="2023-06" db="EMBL/GenBank/DDBJ databases">
        <authorList>
            <consortium name="Lawrence Berkeley National Laboratory"/>
            <person name="Haridas S."/>
            <person name="Hensen N."/>
            <person name="Bonometti L."/>
            <person name="Westerberg I."/>
            <person name="Brannstrom I.O."/>
            <person name="Guillou S."/>
            <person name="Cros-Aarteil S."/>
            <person name="Calhoun S."/>
            <person name="Kuo A."/>
            <person name="Mondo S."/>
            <person name="Pangilinan J."/>
            <person name="Riley R."/>
            <person name="LaButti K."/>
            <person name="Andreopoulos B."/>
            <person name="Lipzen A."/>
            <person name="Chen C."/>
            <person name="Yanf M."/>
            <person name="Daum C."/>
            <person name="Ng V."/>
            <person name="Clum A."/>
            <person name="Steindorff A."/>
            <person name="Ohm R."/>
            <person name="Martin F."/>
            <person name="Silar P."/>
            <person name="Natvig D."/>
            <person name="Lalanne C."/>
            <person name="Gautier V."/>
            <person name="Ament-velasquez S.L."/>
            <person name="Kruys A."/>
            <person name="Hutchinson M.I."/>
            <person name="Powell A.J."/>
            <person name="Barry K."/>
            <person name="Miller A.N."/>
            <person name="Grigoriev I.V."/>
            <person name="Debuchy R."/>
            <person name="Gladieux P."/>
            <person name="Thoren M.H."/>
            <person name="Johannesson H."/>
        </authorList>
    </citation>
    <scope>NUCLEOTIDE SEQUENCE</scope>
    <source>
        <strain evidence="3">CBS 232.78</strain>
    </source>
</reference>
<dbReference type="InterPro" id="IPR014710">
    <property type="entry name" value="RmlC-like_jellyroll"/>
</dbReference>
<accession>A0AAE0U179</accession>
<dbReference type="EMBL" id="JAULSW010000003">
    <property type="protein sequence ID" value="KAK3386845.1"/>
    <property type="molecule type" value="Genomic_DNA"/>
</dbReference>
<dbReference type="PANTHER" id="PTHR36440:SF1">
    <property type="entry name" value="PUTATIVE (AFU_ORTHOLOGUE AFUA_8G07350)-RELATED"/>
    <property type="match status" value="1"/>
</dbReference>
<dbReference type="SUPFAM" id="SSF51182">
    <property type="entry name" value="RmlC-like cupins"/>
    <property type="match status" value="1"/>
</dbReference>
<keyword evidence="4" id="KW-1185">Reference proteome</keyword>
<dbReference type="InterPro" id="IPR053146">
    <property type="entry name" value="QDO-like"/>
</dbReference>
<protein>
    <submittedName>
        <fullName evidence="3">RmlC-like cupin domain-containing protein</fullName>
    </submittedName>
</protein>
<sequence length="176" mass="19034">MLHHTSVHAPRAPTARLPPAADRPIHHVPAKSGQVLKMGRIACRIIEDGSNTGNRVGSAEFTVPPGTSGPLAHFHEVHDETFFVTAGTIKFHGAKGKSVVASAGDYVVVPMRAPHAYENTSTDTEAKFLVTVVPAAYINYYRLVESMLEEDEPPTEEIILEAMARFATMPVEGGTY</sequence>
<dbReference type="AlphaFoldDB" id="A0AAE0U179"/>
<evidence type="ECO:0000259" key="2">
    <source>
        <dbReference type="Pfam" id="PF07883"/>
    </source>
</evidence>
<evidence type="ECO:0000256" key="1">
    <source>
        <dbReference type="SAM" id="MobiDB-lite"/>
    </source>
</evidence>
<dbReference type="InterPro" id="IPR013096">
    <property type="entry name" value="Cupin_2"/>
</dbReference>